<dbReference type="EMBL" id="JAGHQM010000038">
    <property type="protein sequence ID" value="KAH0566061.1"/>
    <property type="molecule type" value="Genomic_DNA"/>
</dbReference>
<feature type="compositionally biased region" description="Low complexity" evidence="1">
    <location>
        <begin position="390"/>
        <end position="401"/>
    </location>
</feature>
<evidence type="ECO:0000313" key="2">
    <source>
        <dbReference type="EMBL" id="KAH0566061.1"/>
    </source>
</evidence>
<reference evidence="2" key="1">
    <citation type="submission" date="2021-03" db="EMBL/GenBank/DDBJ databases">
        <title>Comparative genomics and phylogenomic investigation of the class Geoglossomycetes provide insights into ecological specialization and systematics.</title>
        <authorList>
            <person name="Melie T."/>
            <person name="Pirro S."/>
            <person name="Miller A.N."/>
            <person name="Quandt A."/>
        </authorList>
    </citation>
    <scope>NUCLEOTIDE SEQUENCE</scope>
    <source>
        <strain evidence="2">CAQ_001_2017</strain>
    </source>
</reference>
<name>A0A9P8LID3_9PEZI</name>
<dbReference type="AlphaFoldDB" id="A0A9P8LID3"/>
<feature type="compositionally biased region" description="Polar residues" evidence="1">
    <location>
        <begin position="168"/>
        <end position="195"/>
    </location>
</feature>
<proteinExistence type="predicted"/>
<feature type="compositionally biased region" description="Basic and acidic residues" evidence="1">
    <location>
        <begin position="291"/>
        <end position="302"/>
    </location>
</feature>
<accession>A0A9P8LID3</accession>
<organism evidence="2 3">
    <name type="scientific">Trichoglossum hirsutum</name>
    <dbReference type="NCBI Taxonomy" id="265104"/>
    <lineage>
        <taxon>Eukaryota</taxon>
        <taxon>Fungi</taxon>
        <taxon>Dikarya</taxon>
        <taxon>Ascomycota</taxon>
        <taxon>Pezizomycotina</taxon>
        <taxon>Geoglossomycetes</taxon>
        <taxon>Geoglossales</taxon>
        <taxon>Geoglossaceae</taxon>
        <taxon>Trichoglossum</taxon>
    </lineage>
</organism>
<keyword evidence="3" id="KW-1185">Reference proteome</keyword>
<feature type="region of interest" description="Disordered" evidence="1">
    <location>
        <begin position="239"/>
        <end position="262"/>
    </location>
</feature>
<evidence type="ECO:0000313" key="3">
    <source>
        <dbReference type="Proteomes" id="UP000750711"/>
    </source>
</evidence>
<feature type="compositionally biased region" description="Polar residues" evidence="1">
    <location>
        <begin position="280"/>
        <end position="290"/>
    </location>
</feature>
<gene>
    <name evidence="2" type="ORF">GP486_000554</name>
</gene>
<protein>
    <submittedName>
        <fullName evidence="2">Uncharacterized protein</fullName>
    </submittedName>
</protein>
<feature type="region of interest" description="Disordered" evidence="1">
    <location>
        <begin position="276"/>
        <end position="310"/>
    </location>
</feature>
<feature type="region of interest" description="Disordered" evidence="1">
    <location>
        <begin position="1"/>
        <end position="23"/>
    </location>
</feature>
<sequence length="429" mass="45234">MCGGPSAYQRIDPDHGPLVSSPASSNCDLTITTSCYRCRQRINKETIRVPRNLQGRGALVKCNHCGKRIIMLGRESTHSSLTSQDTTRPTELTESSGTGEAHGSTSSTGNRHSLIVTATWTRDGHMPGTALEGNSPSPGAGGSAHGSLLRDGNHGAPGSTARQGLASLATSTCPPSTVRPTSNQAEVPSASQETSRPVDRRKGPGSRSRFRIRDRTRGFVSAISQRASNGYSRFRRALARNTRPPPLQSATTSVQEAESKSPVALGENVENEANVEAVNQQHPTGVSGQTRLDDAGNTREDANEPNSQPQVIAIAGSGDILAGCKCECRAYQLLARISDDIDTSLQIVSTDPSILPAGRGRSMSWHGSSQAPRNASTERFLQRDMSMGGATVTSSTEAASSYGTLTENGTAADENDSTLTHGHGGHAHQ</sequence>
<feature type="region of interest" description="Disordered" evidence="1">
    <location>
        <begin position="386"/>
        <end position="429"/>
    </location>
</feature>
<dbReference type="Proteomes" id="UP000750711">
    <property type="component" value="Unassembled WGS sequence"/>
</dbReference>
<feature type="region of interest" description="Disordered" evidence="1">
    <location>
        <begin position="76"/>
        <end position="214"/>
    </location>
</feature>
<evidence type="ECO:0000256" key="1">
    <source>
        <dbReference type="SAM" id="MobiDB-lite"/>
    </source>
</evidence>
<comment type="caution">
    <text evidence="2">The sequence shown here is derived from an EMBL/GenBank/DDBJ whole genome shotgun (WGS) entry which is preliminary data.</text>
</comment>
<feature type="compositionally biased region" description="Polar residues" evidence="1">
    <location>
        <begin position="78"/>
        <end position="120"/>
    </location>
</feature>